<feature type="transmembrane region" description="Helical" evidence="2">
    <location>
        <begin position="206"/>
        <end position="225"/>
    </location>
</feature>
<keyword evidence="2" id="KW-0472">Membrane</keyword>
<evidence type="ECO:0000259" key="3">
    <source>
        <dbReference type="Pfam" id="PF20152"/>
    </source>
</evidence>
<protein>
    <recommendedName>
        <fullName evidence="3">DUF6534 domain-containing protein</fullName>
    </recommendedName>
</protein>
<dbReference type="InterPro" id="IPR045339">
    <property type="entry name" value="DUF6534"/>
</dbReference>
<dbReference type="Pfam" id="PF20152">
    <property type="entry name" value="DUF6534"/>
    <property type="match status" value="1"/>
</dbReference>
<gene>
    <name evidence="4" type="ORF">BD410DRAFT_790510</name>
</gene>
<sequence>MAPSLPPIDPTIKNLLGNSYWGFVCSAVLCGVSVIQGYLYFTRNNDKLGFNLFVGCLLGLDISTTSVWAYILYRLLILNIRNSNTLAISNTYFTADSSMTLVITLFTQIFFAHQVYLVMTKRRVVVPAVITFFAILGFVSGAIRISTVRHAPGKWSRYKLSTTLEGLFFAFSDITASAAMCFLFASAAKESKRLSSALKSLTIYTVNRGILVTSAQILLVALYLWQPTKFYWSPFHITLSKLYVNTLLAMLNSRPSLRSKAGINNDGGTTLQGVDHLTRGDSHEVSETKHSDGGHV</sequence>
<feature type="transmembrane region" description="Helical" evidence="2">
    <location>
        <begin position="20"/>
        <end position="41"/>
    </location>
</feature>
<proteinExistence type="predicted"/>
<feature type="compositionally biased region" description="Basic and acidic residues" evidence="1">
    <location>
        <begin position="276"/>
        <end position="296"/>
    </location>
</feature>
<evidence type="ECO:0000256" key="1">
    <source>
        <dbReference type="SAM" id="MobiDB-lite"/>
    </source>
</evidence>
<feature type="transmembrane region" description="Helical" evidence="2">
    <location>
        <begin position="91"/>
        <end position="112"/>
    </location>
</feature>
<evidence type="ECO:0000256" key="2">
    <source>
        <dbReference type="SAM" id="Phobius"/>
    </source>
</evidence>
<dbReference type="PANTHER" id="PTHR40465">
    <property type="entry name" value="CHROMOSOME 1, WHOLE GENOME SHOTGUN SEQUENCE"/>
    <property type="match status" value="1"/>
</dbReference>
<dbReference type="VEuPathDB" id="FungiDB:BD410DRAFT_790510"/>
<dbReference type="EMBL" id="ML170185">
    <property type="protein sequence ID" value="TDL20832.1"/>
    <property type="molecule type" value="Genomic_DNA"/>
</dbReference>
<evidence type="ECO:0000313" key="5">
    <source>
        <dbReference type="Proteomes" id="UP000294933"/>
    </source>
</evidence>
<keyword evidence="5" id="KW-1185">Reference proteome</keyword>
<keyword evidence="2" id="KW-1133">Transmembrane helix</keyword>
<feature type="transmembrane region" description="Helical" evidence="2">
    <location>
        <begin position="166"/>
        <end position="185"/>
    </location>
</feature>
<feature type="transmembrane region" description="Helical" evidence="2">
    <location>
        <begin position="48"/>
        <end position="71"/>
    </location>
</feature>
<accession>A0A4Y7Q0Z4</accession>
<feature type="transmembrane region" description="Helical" evidence="2">
    <location>
        <begin position="124"/>
        <end position="146"/>
    </location>
</feature>
<feature type="region of interest" description="Disordered" evidence="1">
    <location>
        <begin position="273"/>
        <end position="296"/>
    </location>
</feature>
<evidence type="ECO:0000313" key="4">
    <source>
        <dbReference type="EMBL" id="TDL20832.1"/>
    </source>
</evidence>
<reference evidence="4 5" key="1">
    <citation type="submission" date="2018-06" db="EMBL/GenBank/DDBJ databases">
        <title>A transcriptomic atlas of mushroom development highlights an independent origin of complex multicellularity.</title>
        <authorList>
            <consortium name="DOE Joint Genome Institute"/>
            <person name="Krizsan K."/>
            <person name="Almasi E."/>
            <person name="Merenyi Z."/>
            <person name="Sahu N."/>
            <person name="Viragh M."/>
            <person name="Koszo T."/>
            <person name="Mondo S."/>
            <person name="Kiss B."/>
            <person name="Balint B."/>
            <person name="Kues U."/>
            <person name="Barry K."/>
            <person name="Hegedus J.C."/>
            <person name="Henrissat B."/>
            <person name="Johnson J."/>
            <person name="Lipzen A."/>
            <person name="Ohm R."/>
            <person name="Nagy I."/>
            <person name="Pangilinan J."/>
            <person name="Yan J."/>
            <person name="Xiong Y."/>
            <person name="Grigoriev I.V."/>
            <person name="Hibbett D.S."/>
            <person name="Nagy L.G."/>
        </authorList>
    </citation>
    <scope>NUCLEOTIDE SEQUENCE [LARGE SCALE GENOMIC DNA]</scope>
    <source>
        <strain evidence="4 5">SZMC22713</strain>
    </source>
</reference>
<dbReference type="Proteomes" id="UP000294933">
    <property type="component" value="Unassembled WGS sequence"/>
</dbReference>
<dbReference type="PANTHER" id="PTHR40465:SF1">
    <property type="entry name" value="DUF6534 DOMAIN-CONTAINING PROTEIN"/>
    <property type="match status" value="1"/>
</dbReference>
<dbReference type="STRING" id="50990.A0A4Y7Q0Z4"/>
<dbReference type="AlphaFoldDB" id="A0A4Y7Q0Z4"/>
<feature type="domain" description="DUF6534" evidence="3">
    <location>
        <begin position="170"/>
        <end position="255"/>
    </location>
</feature>
<keyword evidence="2" id="KW-0812">Transmembrane</keyword>
<name>A0A4Y7Q0Z4_9AGAM</name>
<organism evidence="4 5">
    <name type="scientific">Rickenella mellea</name>
    <dbReference type="NCBI Taxonomy" id="50990"/>
    <lineage>
        <taxon>Eukaryota</taxon>
        <taxon>Fungi</taxon>
        <taxon>Dikarya</taxon>
        <taxon>Basidiomycota</taxon>
        <taxon>Agaricomycotina</taxon>
        <taxon>Agaricomycetes</taxon>
        <taxon>Hymenochaetales</taxon>
        <taxon>Rickenellaceae</taxon>
        <taxon>Rickenella</taxon>
    </lineage>
</organism>
<dbReference type="OrthoDB" id="3214861at2759"/>